<dbReference type="PANTHER" id="PTHR38166">
    <property type="entry name" value="C2H2-TYPE DOMAIN-CONTAINING PROTEIN-RELATED"/>
    <property type="match status" value="1"/>
</dbReference>
<comment type="caution">
    <text evidence="2">The sequence shown here is derived from an EMBL/GenBank/DDBJ whole genome shotgun (WGS) entry which is preliminary data.</text>
</comment>
<feature type="compositionally biased region" description="Polar residues" evidence="1">
    <location>
        <begin position="553"/>
        <end position="566"/>
    </location>
</feature>
<dbReference type="EMBL" id="JAFJYH010000013">
    <property type="protein sequence ID" value="KAG4425118.1"/>
    <property type="molecule type" value="Genomic_DNA"/>
</dbReference>
<feature type="compositionally biased region" description="Polar residues" evidence="1">
    <location>
        <begin position="269"/>
        <end position="281"/>
    </location>
</feature>
<feature type="region of interest" description="Disordered" evidence="1">
    <location>
        <begin position="694"/>
        <end position="726"/>
    </location>
</feature>
<proteinExistence type="predicted"/>
<dbReference type="AlphaFoldDB" id="A0A8H7WI52"/>
<evidence type="ECO:0008006" key="4">
    <source>
        <dbReference type="Google" id="ProtNLM"/>
    </source>
</evidence>
<sequence length="726" mass="80214">MESAFSPRSCNGHTGKSTKTALQPFCGQYNQQYRSDFNIVQEEATTYPDTPPLTLNTRSTSSSIVICEGSGVCGGSSSQCNCLDKSDTESIRNPGSECDVSFSRSPITYPAYRLNSCFEARRRKTCSQSPELSIRGLTPGGTSLQADNIRPRSRLINDTALSPPSTEVGVDVMQDNSDFNESGSDEDEDDDNASDEDDSWSGQDSRVEAIILEAVGDDLELAAFLIPLMHRAYHLELNANVKQKVGPWCQELTKCSPGTDGLDGLGTDQTPSSTAQSNGLPPSSRKRQRTSGASRQSREADGDEDDEDEDEDDNQDSKDNGDHAGNGNVQPVRRLACPFHKREPGKYCIQHDSANNSNNNYRTCEGPGFKNIQRLKEHIKRKHYPVQCDRCYEIFPFPGSDRATGVRALECHRQLPQPCERRDSSGKEGISEAQCADLDKKKNPKKNQLTSSVEKYWEIWAILFPGIVRPASPWYDGSSSNRRAVRLPQQIRFCDTFNRMLTHQVNQQNIRFEPGLENEMRSRVENLVEKAFSVFIGLEGLPSSTSTSSSRSALQPTSLLSGSYDNISDPRRTNRWSSTPSRSSFGRSHGFTDVQGSPPANPNMAVATHHAALPTQYIHNNTMHMPSQTFGGPMNVASNLQPGIPAFQLGLHPNMPYPVNSFNNNNGNHGFNAGHPYMYDVAFANANSNFSSDNPTPSYSASNTQDLAEDWDQVQAQRRTDYNGSH</sequence>
<feature type="compositionally biased region" description="Low complexity" evidence="1">
    <location>
        <begin position="575"/>
        <end position="588"/>
    </location>
</feature>
<feature type="compositionally biased region" description="Polar residues" evidence="1">
    <location>
        <begin position="694"/>
        <end position="706"/>
    </location>
</feature>
<keyword evidence="3" id="KW-1185">Reference proteome</keyword>
<dbReference type="OrthoDB" id="3564303at2759"/>
<dbReference type="Proteomes" id="UP000664132">
    <property type="component" value="Unassembled WGS sequence"/>
</dbReference>
<name>A0A8H7WI52_9HELO</name>
<accession>A0A8H7WI52</accession>
<feature type="compositionally biased region" description="Acidic residues" evidence="1">
    <location>
        <begin position="301"/>
        <end position="314"/>
    </location>
</feature>
<feature type="region of interest" description="Disordered" evidence="1">
    <location>
        <begin position="129"/>
        <end position="204"/>
    </location>
</feature>
<feature type="region of interest" description="Disordered" evidence="1">
    <location>
        <begin position="542"/>
        <end position="605"/>
    </location>
</feature>
<evidence type="ECO:0000313" key="2">
    <source>
        <dbReference type="EMBL" id="KAG4425118.1"/>
    </source>
</evidence>
<evidence type="ECO:0000313" key="3">
    <source>
        <dbReference type="Proteomes" id="UP000664132"/>
    </source>
</evidence>
<evidence type="ECO:0000256" key="1">
    <source>
        <dbReference type="SAM" id="MobiDB-lite"/>
    </source>
</evidence>
<feature type="compositionally biased region" description="Acidic residues" evidence="1">
    <location>
        <begin position="183"/>
        <end position="199"/>
    </location>
</feature>
<feature type="compositionally biased region" description="Polar residues" evidence="1">
    <location>
        <begin position="714"/>
        <end position="726"/>
    </location>
</feature>
<feature type="compositionally biased region" description="Low complexity" evidence="1">
    <location>
        <begin position="543"/>
        <end position="552"/>
    </location>
</feature>
<dbReference type="PANTHER" id="PTHR38166:SF1">
    <property type="entry name" value="C2H2-TYPE DOMAIN-CONTAINING PROTEIN"/>
    <property type="match status" value="1"/>
</dbReference>
<protein>
    <recommendedName>
        <fullName evidence="4">C2H2-type domain-containing protein</fullName>
    </recommendedName>
</protein>
<reference evidence="2" key="1">
    <citation type="submission" date="2021-02" db="EMBL/GenBank/DDBJ databases">
        <title>Genome sequence Cadophora malorum strain M34.</title>
        <authorList>
            <person name="Stefanovic E."/>
            <person name="Vu D."/>
            <person name="Scully C."/>
            <person name="Dijksterhuis J."/>
            <person name="Roader J."/>
            <person name="Houbraken J."/>
        </authorList>
    </citation>
    <scope>NUCLEOTIDE SEQUENCE</scope>
    <source>
        <strain evidence="2">M34</strain>
    </source>
</reference>
<gene>
    <name evidence="2" type="ORF">IFR04_001685</name>
</gene>
<organism evidence="2 3">
    <name type="scientific">Cadophora malorum</name>
    <dbReference type="NCBI Taxonomy" id="108018"/>
    <lineage>
        <taxon>Eukaryota</taxon>
        <taxon>Fungi</taxon>
        <taxon>Dikarya</taxon>
        <taxon>Ascomycota</taxon>
        <taxon>Pezizomycotina</taxon>
        <taxon>Leotiomycetes</taxon>
        <taxon>Helotiales</taxon>
        <taxon>Ploettnerulaceae</taxon>
        <taxon>Cadophora</taxon>
    </lineage>
</organism>
<feature type="region of interest" description="Disordered" evidence="1">
    <location>
        <begin position="260"/>
        <end position="331"/>
    </location>
</feature>